<dbReference type="RefSeq" id="WP_337693061.1">
    <property type="nucleotide sequence ID" value="NZ_JBBEGN010000001.1"/>
</dbReference>
<name>A0ABU8MGJ3_9PSEU</name>
<evidence type="ECO:0000256" key="2">
    <source>
        <dbReference type="SAM" id="Phobius"/>
    </source>
</evidence>
<protein>
    <submittedName>
        <fullName evidence="3">Uncharacterized protein</fullName>
    </submittedName>
</protein>
<evidence type="ECO:0000256" key="1">
    <source>
        <dbReference type="SAM" id="MobiDB-lite"/>
    </source>
</evidence>
<reference evidence="3 4" key="1">
    <citation type="submission" date="2024-03" db="EMBL/GenBank/DDBJ databases">
        <title>Actinomycetospora sp. OC33-EN08, a novel actinomycete isolated from wild orchid (Aerides multiflora).</title>
        <authorList>
            <person name="Suriyachadkun C."/>
        </authorList>
    </citation>
    <scope>NUCLEOTIDE SEQUENCE [LARGE SCALE GENOMIC DNA]</scope>
    <source>
        <strain evidence="3 4">OC33-EN08</strain>
    </source>
</reference>
<proteinExistence type="predicted"/>
<feature type="compositionally biased region" description="Basic and acidic residues" evidence="1">
    <location>
        <begin position="110"/>
        <end position="136"/>
    </location>
</feature>
<evidence type="ECO:0000313" key="4">
    <source>
        <dbReference type="Proteomes" id="UP001385809"/>
    </source>
</evidence>
<dbReference type="EMBL" id="JBBEGN010000001">
    <property type="protein sequence ID" value="MEJ2866439.1"/>
    <property type="molecule type" value="Genomic_DNA"/>
</dbReference>
<keyword evidence="2" id="KW-1133">Transmembrane helix</keyword>
<dbReference type="Proteomes" id="UP001385809">
    <property type="component" value="Unassembled WGS sequence"/>
</dbReference>
<keyword evidence="2" id="KW-0472">Membrane</keyword>
<sequence length="378" mass="40761">MVSPDEVRDRESFGAAIRALLDRRALAGDDLAAVTAEARQRKYVVEEHRRSTVYSWAGGTLPQKSDGPYLGFLLARRVPVDALPAWVDALDRARARPAAGGPPVVAEPSVPDHELSAGDGRPEPEPEPEPRAEVEPGRTGARSQWWLVGATAVVLVLAGALLAVWVVGEEAPGASPLPSTVAEPFLREDFDGTELATATWVPPSDPAHVFAADRRLNLVGALDGEGRVIDSDLAPRNPQDYREIDFVASVPDITVPGAGGASLVIAEQSGRTHMLVFGPSGGSPPARIAAALVCTRPSCRSYDDYEPPPPTRPFEYLTGDEVVPFRVVAIDGRLTFFMRGQMMAQTPLDGPLRSFRFNAYSGPDERWRATVDAVRVYR</sequence>
<feature type="region of interest" description="Disordered" evidence="1">
    <location>
        <begin position="97"/>
        <end position="138"/>
    </location>
</feature>
<feature type="compositionally biased region" description="Low complexity" evidence="1">
    <location>
        <begin position="97"/>
        <end position="106"/>
    </location>
</feature>
<keyword evidence="2" id="KW-0812">Transmembrane</keyword>
<keyword evidence="4" id="KW-1185">Reference proteome</keyword>
<organism evidence="3 4">
    <name type="scientific">Actinomycetospora aurantiaca</name>
    <dbReference type="NCBI Taxonomy" id="3129233"/>
    <lineage>
        <taxon>Bacteria</taxon>
        <taxon>Bacillati</taxon>
        <taxon>Actinomycetota</taxon>
        <taxon>Actinomycetes</taxon>
        <taxon>Pseudonocardiales</taxon>
        <taxon>Pseudonocardiaceae</taxon>
        <taxon>Actinomycetospora</taxon>
    </lineage>
</organism>
<comment type="caution">
    <text evidence="3">The sequence shown here is derived from an EMBL/GenBank/DDBJ whole genome shotgun (WGS) entry which is preliminary data.</text>
</comment>
<feature type="transmembrane region" description="Helical" evidence="2">
    <location>
        <begin position="145"/>
        <end position="168"/>
    </location>
</feature>
<accession>A0ABU8MGJ3</accession>
<evidence type="ECO:0000313" key="3">
    <source>
        <dbReference type="EMBL" id="MEJ2866439.1"/>
    </source>
</evidence>
<gene>
    <name evidence="3" type="ORF">WCD74_01595</name>
</gene>